<name>A0AAN8WJ60_HALRR</name>
<evidence type="ECO:0000256" key="4">
    <source>
        <dbReference type="SAM" id="Phobius"/>
    </source>
</evidence>
<keyword evidence="4" id="KW-1133">Transmembrane helix</keyword>
<dbReference type="SUPFAM" id="SSF52058">
    <property type="entry name" value="L domain-like"/>
    <property type="match status" value="1"/>
</dbReference>
<keyword evidence="6" id="KW-1185">Reference proteome</keyword>
<keyword evidence="4" id="KW-0812">Transmembrane</keyword>
<feature type="transmembrane region" description="Helical" evidence="4">
    <location>
        <begin position="240"/>
        <end position="263"/>
    </location>
</feature>
<keyword evidence="1" id="KW-0433">Leucine-rich repeat</keyword>
<dbReference type="PANTHER" id="PTHR48051:SF54">
    <property type="entry name" value="LEUCINE-RICH REPEAT-CONTAINING PROTEIN"/>
    <property type="match status" value="1"/>
</dbReference>
<sequence length="462" mass="52095">MSKNGLRKKVEGDELDLSMLSLTEVPVKEIASVPKATKIDLSSNELVSLSNDFAPSLSHITRLELGSNKLRSLPSNIDKLVNLRHLDLYNNQLTDLPISLCQLRNLRWLDLKGNPLKPGLQKAAGDCLNQKECEIAARKVIAYLKRFHIQMENEKQERLKKEKEKEDARARAEEEELSRKRAEKRAAKEKRKAEHRAFVESHKHQSNGSAAAQQKYVAVPKPAPAAPKPKKARSNKGWSWLGWFNLIMFICLFGAIGAGLYVYTDGNLTPHGIAVAYPNLVKNAHVLANLTADALQPENLRETAYTVGRALKETGRSAWAAVERQTGDLSMYTDPVLAMLGRCWSVMQDVFFLAYDWLAKNIDWDAIYRALQSTWRFLHDQWLVVCDVLGKNEVFMNIVNILKIYLAKAWELIGILWVSLCHQISLAVEYIQAEGPGILASVKEQTTSTFYNAKQSIEGLMK</sequence>
<evidence type="ECO:0000256" key="2">
    <source>
        <dbReference type="ARBA" id="ARBA00022737"/>
    </source>
</evidence>
<dbReference type="Gene3D" id="3.80.10.10">
    <property type="entry name" value="Ribonuclease Inhibitor"/>
    <property type="match status" value="1"/>
</dbReference>
<dbReference type="InterPro" id="IPR032675">
    <property type="entry name" value="LRR_dom_sf"/>
</dbReference>
<protein>
    <submittedName>
        <fullName evidence="5">Leucine rich repeat containing 59</fullName>
    </submittedName>
</protein>
<dbReference type="Proteomes" id="UP001381693">
    <property type="component" value="Unassembled WGS sequence"/>
</dbReference>
<dbReference type="GO" id="GO:0005737">
    <property type="term" value="C:cytoplasm"/>
    <property type="evidence" value="ECO:0007669"/>
    <property type="project" value="TreeGrafter"/>
</dbReference>
<evidence type="ECO:0000256" key="3">
    <source>
        <dbReference type="SAM" id="MobiDB-lite"/>
    </source>
</evidence>
<dbReference type="PANTHER" id="PTHR48051">
    <property type="match status" value="1"/>
</dbReference>
<proteinExistence type="predicted"/>
<dbReference type="EMBL" id="JAXCGZ010020946">
    <property type="protein sequence ID" value="KAK7063103.1"/>
    <property type="molecule type" value="Genomic_DNA"/>
</dbReference>
<keyword evidence="4" id="KW-0472">Membrane</keyword>
<evidence type="ECO:0000313" key="5">
    <source>
        <dbReference type="EMBL" id="KAK7063103.1"/>
    </source>
</evidence>
<dbReference type="PROSITE" id="PS51450">
    <property type="entry name" value="LRR"/>
    <property type="match status" value="1"/>
</dbReference>
<feature type="compositionally biased region" description="Basic and acidic residues" evidence="3">
    <location>
        <begin position="155"/>
        <end position="203"/>
    </location>
</feature>
<accession>A0AAN8WJ60</accession>
<evidence type="ECO:0000313" key="6">
    <source>
        <dbReference type="Proteomes" id="UP001381693"/>
    </source>
</evidence>
<dbReference type="InterPro" id="IPR050216">
    <property type="entry name" value="LRR_domain-containing"/>
</dbReference>
<dbReference type="InterPro" id="IPR003591">
    <property type="entry name" value="Leu-rich_rpt_typical-subtyp"/>
</dbReference>
<organism evidence="5 6">
    <name type="scientific">Halocaridina rubra</name>
    <name type="common">Hawaiian red shrimp</name>
    <dbReference type="NCBI Taxonomy" id="373956"/>
    <lineage>
        <taxon>Eukaryota</taxon>
        <taxon>Metazoa</taxon>
        <taxon>Ecdysozoa</taxon>
        <taxon>Arthropoda</taxon>
        <taxon>Crustacea</taxon>
        <taxon>Multicrustacea</taxon>
        <taxon>Malacostraca</taxon>
        <taxon>Eumalacostraca</taxon>
        <taxon>Eucarida</taxon>
        <taxon>Decapoda</taxon>
        <taxon>Pleocyemata</taxon>
        <taxon>Caridea</taxon>
        <taxon>Atyoidea</taxon>
        <taxon>Atyidae</taxon>
        <taxon>Halocaridina</taxon>
    </lineage>
</organism>
<dbReference type="SMART" id="SM00369">
    <property type="entry name" value="LRR_TYP"/>
    <property type="match status" value="2"/>
</dbReference>
<comment type="caution">
    <text evidence="5">The sequence shown here is derived from an EMBL/GenBank/DDBJ whole genome shotgun (WGS) entry which is preliminary data.</text>
</comment>
<dbReference type="InterPro" id="IPR001611">
    <property type="entry name" value="Leu-rich_rpt"/>
</dbReference>
<reference evidence="5 6" key="1">
    <citation type="submission" date="2023-11" db="EMBL/GenBank/DDBJ databases">
        <title>Halocaridina rubra genome assembly.</title>
        <authorList>
            <person name="Smith C."/>
        </authorList>
    </citation>
    <scope>NUCLEOTIDE SEQUENCE [LARGE SCALE GENOMIC DNA]</scope>
    <source>
        <strain evidence="5">EP-1</strain>
        <tissue evidence="5">Whole</tissue>
    </source>
</reference>
<feature type="region of interest" description="Disordered" evidence="3">
    <location>
        <begin position="155"/>
        <end position="215"/>
    </location>
</feature>
<gene>
    <name evidence="5" type="primary">LRRC59</name>
    <name evidence="5" type="ORF">SK128_021244</name>
</gene>
<keyword evidence="2" id="KW-0677">Repeat</keyword>
<evidence type="ECO:0000256" key="1">
    <source>
        <dbReference type="ARBA" id="ARBA00022614"/>
    </source>
</evidence>
<dbReference type="Pfam" id="PF13855">
    <property type="entry name" value="LRR_8"/>
    <property type="match status" value="1"/>
</dbReference>
<dbReference type="AlphaFoldDB" id="A0AAN8WJ60"/>